<reference evidence="2" key="1">
    <citation type="submission" date="2015-09" db="EMBL/GenBank/DDBJ databases">
        <authorList>
            <person name="Sai Rama Sridatta P."/>
        </authorList>
    </citation>
    <scope>NUCLEOTIDE SEQUENCE [LARGE SCALE GENOMIC DNA]</scope>
</reference>
<name>A0A4W6D534_LATCA</name>
<evidence type="ECO:0000313" key="2">
    <source>
        <dbReference type="Proteomes" id="UP000314980"/>
    </source>
</evidence>
<dbReference type="AlphaFoldDB" id="A0A4W6D534"/>
<proteinExistence type="predicted"/>
<evidence type="ECO:0000313" key="1">
    <source>
        <dbReference type="Ensembl" id="ENSLCAP00010019945.1"/>
    </source>
</evidence>
<dbReference type="Ensembl" id="ENSLCAT00010020377.1">
    <property type="protein sequence ID" value="ENSLCAP00010019945.1"/>
    <property type="gene ID" value="ENSLCAG00010009418.1"/>
</dbReference>
<keyword evidence="2" id="KW-1185">Reference proteome</keyword>
<reference evidence="1" key="3">
    <citation type="submission" date="2025-09" db="UniProtKB">
        <authorList>
            <consortium name="Ensembl"/>
        </authorList>
    </citation>
    <scope>IDENTIFICATION</scope>
</reference>
<organism evidence="1 2">
    <name type="scientific">Lates calcarifer</name>
    <name type="common">Barramundi</name>
    <name type="synonym">Holocentrus calcarifer</name>
    <dbReference type="NCBI Taxonomy" id="8187"/>
    <lineage>
        <taxon>Eukaryota</taxon>
        <taxon>Metazoa</taxon>
        <taxon>Chordata</taxon>
        <taxon>Craniata</taxon>
        <taxon>Vertebrata</taxon>
        <taxon>Euteleostomi</taxon>
        <taxon>Actinopterygii</taxon>
        <taxon>Neopterygii</taxon>
        <taxon>Teleostei</taxon>
        <taxon>Neoteleostei</taxon>
        <taxon>Acanthomorphata</taxon>
        <taxon>Carangaria</taxon>
        <taxon>Carangaria incertae sedis</taxon>
        <taxon>Centropomidae</taxon>
        <taxon>Lates</taxon>
    </lineage>
</organism>
<sequence>MLMFCVSSQDSTVEIAFIPGKGLFPSSTSLHNGVQRAAGNSYNSGRLKVHIRSPEICTEEPAPVSSPSPDICPPDIHVSGSTSQRSPTGAKPKITLDPYIRLKSDKLDLALSFLGLDVTEEKRKKLRQNLTTDPQGTVAYGDFVEATRNVFQENLEELGLGAGPFMFSYHEAASLMDTSAFHSPVSSSHSLTYAIETERQCAGRNSLI</sequence>
<dbReference type="Proteomes" id="UP000314980">
    <property type="component" value="Unassembled WGS sequence"/>
</dbReference>
<protein>
    <submittedName>
        <fullName evidence="1">Si:dkeyp-72e1.9</fullName>
    </submittedName>
</protein>
<dbReference type="GeneTree" id="ENSGT00940000164817"/>
<reference evidence="1" key="2">
    <citation type="submission" date="2025-08" db="UniProtKB">
        <authorList>
            <consortium name="Ensembl"/>
        </authorList>
    </citation>
    <scope>IDENTIFICATION</scope>
</reference>
<accession>A0A4W6D534</accession>